<dbReference type="EMBL" id="JACHEK010000007">
    <property type="protein sequence ID" value="MBB6145714.1"/>
    <property type="molecule type" value="Genomic_DNA"/>
</dbReference>
<keyword evidence="6 7" id="KW-0694">RNA-binding</keyword>
<evidence type="ECO:0000256" key="5">
    <source>
        <dbReference type="ARBA" id="ARBA00022801"/>
    </source>
</evidence>
<dbReference type="HAMAP" id="MF_00227">
    <property type="entry name" value="RNase_P"/>
    <property type="match status" value="1"/>
</dbReference>
<evidence type="ECO:0000256" key="6">
    <source>
        <dbReference type="ARBA" id="ARBA00022884"/>
    </source>
</evidence>
<dbReference type="RefSeq" id="WP_231581466.1">
    <property type="nucleotide sequence ID" value="NZ_JACHEK010000007.1"/>
</dbReference>
<feature type="compositionally biased region" description="Low complexity" evidence="9">
    <location>
        <begin position="158"/>
        <end position="167"/>
    </location>
</feature>
<keyword evidence="5 7" id="KW-0378">Hydrolase</keyword>
<comment type="catalytic activity">
    <reaction evidence="7">
        <text>Endonucleolytic cleavage of RNA, removing 5'-extranucleotides from tRNA precursor.</text>
        <dbReference type="EC" id="3.1.26.5"/>
    </reaction>
</comment>
<keyword evidence="2 7" id="KW-0819">tRNA processing</keyword>
<comment type="similarity">
    <text evidence="7">Belongs to the RnpA family.</text>
</comment>
<dbReference type="InterPro" id="IPR020539">
    <property type="entry name" value="RNase_P_CS"/>
</dbReference>
<dbReference type="InterPro" id="IPR020568">
    <property type="entry name" value="Ribosomal_Su5_D2-typ_SF"/>
</dbReference>
<dbReference type="AlphaFoldDB" id="A0A841K626"/>
<dbReference type="EC" id="3.1.26.5" evidence="7 8"/>
<dbReference type="GO" id="GO:0042781">
    <property type="term" value="F:3'-tRNA processing endoribonuclease activity"/>
    <property type="evidence" value="ECO:0007669"/>
    <property type="project" value="TreeGrafter"/>
</dbReference>
<dbReference type="SUPFAM" id="SSF54211">
    <property type="entry name" value="Ribosomal protein S5 domain 2-like"/>
    <property type="match status" value="1"/>
</dbReference>
<evidence type="ECO:0000256" key="9">
    <source>
        <dbReference type="SAM" id="MobiDB-lite"/>
    </source>
</evidence>
<evidence type="ECO:0000256" key="7">
    <source>
        <dbReference type="HAMAP-Rule" id="MF_00227"/>
    </source>
</evidence>
<keyword evidence="3 7" id="KW-0540">Nuclease</keyword>
<dbReference type="PANTHER" id="PTHR33992">
    <property type="entry name" value="RIBONUCLEASE P PROTEIN COMPONENT"/>
    <property type="match status" value="1"/>
</dbReference>
<evidence type="ECO:0000256" key="4">
    <source>
        <dbReference type="ARBA" id="ARBA00022759"/>
    </source>
</evidence>
<dbReference type="Pfam" id="PF00825">
    <property type="entry name" value="Ribonuclease_P"/>
    <property type="match status" value="1"/>
</dbReference>
<dbReference type="GO" id="GO:0001682">
    <property type="term" value="P:tRNA 5'-leader removal"/>
    <property type="evidence" value="ECO:0007669"/>
    <property type="project" value="UniProtKB-UniRule"/>
</dbReference>
<dbReference type="Gene3D" id="3.30.230.10">
    <property type="match status" value="1"/>
</dbReference>
<feature type="region of interest" description="Disordered" evidence="9">
    <location>
        <begin position="20"/>
        <end position="43"/>
    </location>
</feature>
<comment type="subunit">
    <text evidence="7">Consists of a catalytic RNA component (M1 or rnpB) and a protein subunit.</text>
</comment>
<comment type="caution">
    <text evidence="10">The sequence shown here is derived from an EMBL/GenBank/DDBJ whole genome shotgun (WGS) entry which is preliminary data.</text>
</comment>
<evidence type="ECO:0000256" key="3">
    <source>
        <dbReference type="ARBA" id="ARBA00022722"/>
    </source>
</evidence>
<organism evidence="10 11">
    <name type="scientific">Silvibacterium bohemicum</name>
    <dbReference type="NCBI Taxonomy" id="1577686"/>
    <lineage>
        <taxon>Bacteria</taxon>
        <taxon>Pseudomonadati</taxon>
        <taxon>Acidobacteriota</taxon>
        <taxon>Terriglobia</taxon>
        <taxon>Terriglobales</taxon>
        <taxon>Acidobacteriaceae</taxon>
        <taxon>Silvibacterium</taxon>
    </lineage>
</organism>
<evidence type="ECO:0000313" key="11">
    <source>
        <dbReference type="Proteomes" id="UP000538666"/>
    </source>
</evidence>
<name>A0A841K626_9BACT</name>
<sequence>MNNGSQAIWTAAVIPVWSAPPDLRDNSPMPDDSPDQRGSRLRKHADYQCVYKESRKHFSPSMSFFFRKRGVDLAGNSAISAPRVGLTAGKVLGKAVDRNRIKRRMREAVRMNLARLPQSVDVVLHPRKSVIDMEFGKLSDEVARVFSTVSSHIEKPPAGAGKRSSAAADKRSSGNSPARKHGAQR</sequence>
<evidence type="ECO:0000256" key="8">
    <source>
        <dbReference type="NCBIfam" id="TIGR00188"/>
    </source>
</evidence>
<gene>
    <name evidence="7" type="primary">rnpA</name>
    <name evidence="10" type="ORF">HNQ77_003675</name>
</gene>
<protein>
    <recommendedName>
        <fullName evidence="7 8">Ribonuclease P protein component</fullName>
        <shortName evidence="7">RNase P protein</shortName>
        <shortName evidence="7">RNaseP protein</shortName>
        <ecNumber evidence="7 8">3.1.26.5</ecNumber>
    </recommendedName>
    <alternativeName>
        <fullName evidence="7">Protein C5</fullName>
    </alternativeName>
</protein>
<evidence type="ECO:0000256" key="1">
    <source>
        <dbReference type="ARBA" id="ARBA00002663"/>
    </source>
</evidence>
<dbReference type="GO" id="GO:0000049">
    <property type="term" value="F:tRNA binding"/>
    <property type="evidence" value="ECO:0007669"/>
    <property type="project" value="UniProtKB-UniRule"/>
</dbReference>
<dbReference type="NCBIfam" id="TIGR00188">
    <property type="entry name" value="rnpA"/>
    <property type="match status" value="1"/>
</dbReference>
<keyword evidence="4 7" id="KW-0255">Endonuclease</keyword>
<dbReference type="GO" id="GO:0004526">
    <property type="term" value="F:ribonuclease P activity"/>
    <property type="evidence" value="ECO:0007669"/>
    <property type="project" value="UniProtKB-UniRule"/>
</dbReference>
<dbReference type="InterPro" id="IPR000100">
    <property type="entry name" value="RNase_P"/>
</dbReference>
<dbReference type="InterPro" id="IPR014721">
    <property type="entry name" value="Ribsml_uS5_D2-typ_fold_subgr"/>
</dbReference>
<keyword evidence="11" id="KW-1185">Reference proteome</keyword>
<reference evidence="10 11" key="1">
    <citation type="submission" date="2020-08" db="EMBL/GenBank/DDBJ databases">
        <title>Genomic Encyclopedia of Type Strains, Phase IV (KMG-IV): sequencing the most valuable type-strain genomes for metagenomic binning, comparative biology and taxonomic classification.</title>
        <authorList>
            <person name="Goeker M."/>
        </authorList>
    </citation>
    <scope>NUCLEOTIDE SEQUENCE [LARGE SCALE GENOMIC DNA]</scope>
    <source>
        <strain evidence="10 11">DSM 103733</strain>
    </source>
</reference>
<feature type="region of interest" description="Disordered" evidence="9">
    <location>
        <begin position="150"/>
        <end position="185"/>
    </location>
</feature>
<dbReference type="GO" id="GO:0030677">
    <property type="term" value="C:ribonuclease P complex"/>
    <property type="evidence" value="ECO:0007669"/>
    <property type="project" value="TreeGrafter"/>
</dbReference>
<dbReference type="PROSITE" id="PS00648">
    <property type="entry name" value="RIBONUCLEASE_P"/>
    <property type="match status" value="1"/>
</dbReference>
<dbReference type="PANTHER" id="PTHR33992:SF1">
    <property type="entry name" value="RIBONUCLEASE P PROTEIN COMPONENT"/>
    <property type="match status" value="1"/>
</dbReference>
<evidence type="ECO:0000256" key="2">
    <source>
        <dbReference type="ARBA" id="ARBA00022694"/>
    </source>
</evidence>
<dbReference type="Proteomes" id="UP000538666">
    <property type="component" value="Unassembled WGS sequence"/>
</dbReference>
<comment type="function">
    <text evidence="1 7">RNaseP catalyzes the removal of the 5'-leader sequence from pre-tRNA to produce the mature 5'-terminus. It can also cleave other RNA substrates such as 4.5S RNA. The protein component plays an auxiliary but essential role in vivo by binding to the 5'-leader sequence and broadening the substrate specificity of the ribozyme.</text>
</comment>
<accession>A0A841K626</accession>
<proteinExistence type="inferred from homology"/>
<evidence type="ECO:0000313" key="10">
    <source>
        <dbReference type="EMBL" id="MBB6145714.1"/>
    </source>
</evidence>